<protein>
    <recommendedName>
        <fullName evidence="2">Pectate lyase</fullName>
    </recommendedName>
</protein>
<name>A0A383ER69_9ZZZZ</name>
<dbReference type="SUPFAM" id="SSF81853">
    <property type="entry name" value="Family 10 polysaccharide lyase"/>
    <property type="match status" value="1"/>
</dbReference>
<feature type="non-terminal residue" evidence="1">
    <location>
        <position position="1"/>
    </location>
</feature>
<evidence type="ECO:0008006" key="2">
    <source>
        <dbReference type="Google" id="ProtNLM"/>
    </source>
</evidence>
<dbReference type="EMBL" id="UINC01227874">
    <property type="protein sequence ID" value="SVE58953.1"/>
    <property type="molecule type" value="Genomic_DNA"/>
</dbReference>
<dbReference type="Pfam" id="PF09492">
    <property type="entry name" value="Pec_lyase"/>
    <property type="match status" value="1"/>
</dbReference>
<dbReference type="NCBIfam" id="TIGR02474">
    <property type="entry name" value="pec_lyase"/>
    <property type="match status" value="1"/>
</dbReference>
<sequence>LLADAYEETSDNRFRDAAIKGITYLLTAQYDNGGWPQRFPKPGGYAKHITFNDNAMIGVMSLMRDILVDRKKFSFVPKDVHAQCEKAIERGIRCILKCQIKVNGRRTVWCAQHDENTFQPRKARSYELASFSGNESVKVVRFLMQVDQPGKQVIEAIDGAVAWFEQSKLEGIKLVSIEDPTKPGGYDKIVVKDANGSPMWARFYDIKTNDPIFCSRDGVPRKTLAEISH</sequence>
<gene>
    <name evidence="1" type="ORF">METZ01_LOCUS511807</name>
</gene>
<organism evidence="1">
    <name type="scientific">marine metagenome</name>
    <dbReference type="NCBI Taxonomy" id="408172"/>
    <lineage>
        <taxon>unclassified sequences</taxon>
        <taxon>metagenomes</taxon>
        <taxon>ecological metagenomes</taxon>
    </lineage>
</organism>
<accession>A0A383ER69</accession>
<feature type="non-terminal residue" evidence="1">
    <location>
        <position position="229"/>
    </location>
</feature>
<evidence type="ECO:0000313" key="1">
    <source>
        <dbReference type="EMBL" id="SVE58953.1"/>
    </source>
</evidence>
<proteinExistence type="predicted"/>
<dbReference type="Gene3D" id="1.50.10.20">
    <property type="match status" value="1"/>
</dbReference>
<dbReference type="AlphaFoldDB" id="A0A383ER69"/>
<dbReference type="InterPro" id="IPR012669">
    <property type="entry name" value="Pectate_lyase"/>
</dbReference>
<reference evidence="1" key="1">
    <citation type="submission" date="2018-05" db="EMBL/GenBank/DDBJ databases">
        <authorList>
            <person name="Lanie J.A."/>
            <person name="Ng W.-L."/>
            <person name="Kazmierczak K.M."/>
            <person name="Andrzejewski T.M."/>
            <person name="Davidsen T.M."/>
            <person name="Wayne K.J."/>
            <person name="Tettelin H."/>
            <person name="Glass J.I."/>
            <person name="Rusch D."/>
            <person name="Podicherti R."/>
            <person name="Tsui H.-C.T."/>
            <person name="Winkler M.E."/>
        </authorList>
    </citation>
    <scope>NUCLEOTIDE SEQUENCE</scope>
</reference>